<dbReference type="SUPFAM" id="SSF81901">
    <property type="entry name" value="HCP-like"/>
    <property type="match status" value="1"/>
</dbReference>
<protein>
    <submittedName>
        <fullName evidence="1">Uncharacterized protein</fullName>
    </submittedName>
</protein>
<dbReference type="InterPro" id="IPR011990">
    <property type="entry name" value="TPR-like_helical_dom_sf"/>
</dbReference>
<organism evidence="1 2">
    <name type="scientific">Rhizophagus clarus</name>
    <dbReference type="NCBI Taxonomy" id="94130"/>
    <lineage>
        <taxon>Eukaryota</taxon>
        <taxon>Fungi</taxon>
        <taxon>Fungi incertae sedis</taxon>
        <taxon>Mucoromycota</taxon>
        <taxon>Glomeromycotina</taxon>
        <taxon>Glomeromycetes</taxon>
        <taxon>Glomerales</taxon>
        <taxon>Glomeraceae</taxon>
        <taxon>Rhizophagus</taxon>
    </lineage>
</organism>
<comment type="caution">
    <text evidence="1">The sequence shown here is derived from an EMBL/GenBank/DDBJ whole genome shotgun (WGS) entry which is preliminary data.</text>
</comment>
<dbReference type="AlphaFoldDB" id="A0A8H3R5B4"/>
<accession>A0A8H3R5B4</accession>
<evidence type="ECO:0000313" key="1">
    <source>
        <dbReference type="EMBL" id="GET03478.1"/>
    </source>
</evidence>
<dbReference type="EMBL" id="BLAL01000324">
    <property type="protein sequence ID" value="GET03478.1"/>
    <property type="molecule type" value="Genomic_DNA"/>
</dbReference>
<evidence type="ECO:0000313" key="2">
    <source>
        <dbReference type="Proteomes" id="UP000615446"/>
    </source>
</evidence>
<sequence>MYMVCKGAINDKNEAKAFVWHLISSINGNAVAQHNLGLYFQYGKETDNVIKEAEARLASILSPTVFRLII</sequence>
<name>A0A8H3R5B4_9GLOM</name>
<dbReference type="Gene3D" id="1.25.40.10">
    <property type="entry name" value="Tetratricopeptide repeat domain"/>
    <property type="match status" value="1"/>
</dbReference>
<reference evidence="1" key="1">
    <citation type="submission" date="2019-10" db="EMBL/GenBank/DDBJ databases">
        <title>Conservation and host-specific expression of non-tandemly repeated heterogenous ribosome RNA gene in arbuscular mycorrhizal fungi.</title>
        <authorList>
            <person name="Maeda T."/>
            <person name="Kobayashi Y."/>
            <person name="Nakagawa T."/>
            <person name="Ezawa T."/>
            <person name="Yamaguchi K."/>
            <person name="Bino T."/>
            <person name="Nishimoto Y."/>
            <person name="Shigenobu S."/>
            <person name="Kawaguchi M."/>
        </authorList>
    </citation>
    <scope>NUCLEOTIDE SEQUENCE</scope>
    <source>
        <strain evidence="1">HR1</strain>
    </source>
</reference>
<dbReference type="Proteomes" id="UP000615446">
    <property type="component" value="Unassembled WGS sequence"/>
</dbReference>
<gene>
    <name evidence="1" type="ORF">RCL2_002981900</name>
</gene>
<proteinExistence type="predicted"/>